<proteinExistence type="inferred from homology"/>
<evidence type="ECO:0000256" key="1">
    <source>
        <dbReference type="ARBA" id="ARBA00004651"/>
    </source>
</evidence>
<feature type="compositionally biased region" description="Basic and acidic residues" evidence="7">
    <location>
        <begin position="171"/>
        <end position="182"/>
    </location>
</feature>
<evidence type="ECO:0000313" key="8">
    <source>
        <dbReference type="EMBL" id="EJB27068.1"/>
    </source>
</evidence>
<dbReference type="Pfam" id="PF02534">
    <property type="entry name" value="T4SS-DNA_transf"/>
    <property type="match status" value="1"/>
</dbReference>
<evidence type="ECO:0000256" key="2">
    <source>
        <dbReference type="ARBA" id="ARBA00008806"/>
    </source>
</evidence>
<evidence type="ECO:0000256" key="4">
    <source>
        <dbReference type="ARBA" id="ARBA00022692"/>
    </source>
</evidence>
<comment type="similarity">
    <text evidence="2">Belongs to the VirD4/TraG family.</text>
</comment>
<feature type="compositionally biased region" description="Polar residues" evidence="7">
    <location>
        <begin position="146"/>
        <end position="170"/>
    </location>
</feature>
<keyword evidence="6" id="KW-0472">Membrane</keyword>
<keyword evidence="3" id="KW-1003">Cell membrane</keyword>
<feature type="compositionally biased region" description="Polar residues" evidence="7">
    <location>
        <begin position="183"/>
        <end position="200"/>
    </location>
</feature>
<dbReference type="AlphaFoldDB" id="I9YTU4"/>
<feature type="compositionally biased region" description="Basic and acidic residues" evidence="7">
    <location>
        <begin position="214"/>
        <end position="247"/>
    </location>
</feature>
<dbReference type="PATRIC" id="fig|992024.3.peg.1605"/>
<dbReference type="SUPFAM" id="SSF52540">
    <property type="entry name" value="P-loop containing nucleoside triphosphate hydrolases"/>
    <property type="match status" value="1"/>
</dbReference>
<dbReference type="EMBL" id="AKNS01000013">
    <property type="protein sequence ID" value="EJB27068.1"/>
    <property type="molecule type" value="Genomic_DNA"/>
</dbReference>
<accession>I9YTU4</accession>
<comment type="caution">
    <text evidence="8">The sequence shown here is derived from an EMBL/GenBank/DDBJ whole genome shotgun (WGS) entry which is preliminary data.</text>
</comment>
<reference evidence="8 9" key="1">
    <citation type="journal article" date="2013" name="Pathog. Dis.">
        <title>Genome sequences of 65 Helicobacter pylori strains isolated from asymptomatic individuals and patients with gastric cancer, peptic ulcer disease, or gastritis.</title>
        <authorList>
            <person name="Blanchard T.G."/>
            <person name="Czinn S.J."/>
            <person name="Correa P."/>
            <person name="Nakazawa T."/>
            <person name="Keelan M."/>
            <person name="Morningstar L."/>
            <person name="Santana-Cruz I."/>
            <person name="Maroo A."/>
            <person name="McCracken C."/>
            <person name="Shefchek K."/>
            <person name="Daugherty S."/>
            <person name="Song Y."/>
            <person name="Fraser C.M."/>
            <person name="Fricke W.F."/>
        </authorList>
    </citation>
    <scope>NUCLEOTIDE SEQUENCE [LARGE SCALE GENOMIC DNA]</scope>
    <source>
        <strain evidence="8 9">NQ4200</strain>
    </source>
</reference>
<dbReference type="Gene3D" id="3.40.50.300">
    <property type="entry name" value="P-loop containing nucleotide triphosphate hydrolases"/>
    <property type="match status" value="1"/>
</dbReference>
<organism evidence="8 9">
    <name type="scientific">Helicobacter pylori NQ4200</name>
    <dbReference type="NCBI Taxonomy" id="992024"/>
    <lineage>
        <taxon>Bacteria</taxon>
        <taxon>Pseudomonadati</taxon>
        <taxon>Campylobacterota</taxon>
        <taxon>Epsilonproteobacteria</taxon>
        <taxon>Campylobacterales</taxon>
        <taxon>Helicobacteraceae</taxon>
        <taxon>Helicobacter</taxon>
    </lineage>
</organism>
<protein>
    <submittedName>
        <fullName evidence="8">VirD4 protein</fullName>
    </submittedName>
</protein>
<dbReference type="GO" id="GO:0005886">
    <property type="term" value="C:plasma membrane"/>
    <property type="evidence" value="ECO:0007669"/>
    <property type="project" value="UniProtKB-SubCell"/>
</dbReference>
<evidence type="ECO:0000256" key="5">
    <source>
        <dbReference type="ARBA" id="ARBA00022989"/>
    </source>
</evidence>
<dbReference type="PANTHER" id="PTHR37937:SF1">
    <property type="entry name" value="CONJUGATIVE TRANSFER: DNA TRANSPORT"/>
    <property type="match status" value="1"/>
</dbReference>
<keyword evidence="5" id="KW-1133">Transmembrane helix</keyword>
<gene>
    <name evidence="8" type="primary">virD4</name>
    <name evidence="8" type="ORF">HPNQ4200_1671</name>
</gene>
<keyword evidence="4" id="KW-0812">Transmembrane</keyword>
<dbReference type="Proteomes" id="UP000003358">
    <property type="component" value="Unassembled WGS sequence"/>
</dbReference>
<dbReference type="InterPro" id="IPR027417">
    <property type="entry name" value="P-loop_NTPase"/>
</dbReference>
<feature type="region of interest" description="Disordered" evidence="7">
    <location>
        <begin position="143"/>
        <end position="269"/>
    </location>
</feature>
<evidence type="ECO:0000256" key="7">
    <source>
        <dbReference type="SAM" id="MobiDB-lite"/>
    </source>
</evidence>
<comment type="subcellular location">
    <subcellularLocation>
        <location evidence="1">Cell membrane</location>
        <topology evidence="1">Multi-pass membrane protein</topology>
    </subcellularLocation>
</comment>
<dbReference type="InterPro" id="IPR003688">
    <property type="entry name" value="TraG/VirD4"/>
</dbReference>
<evidence type="ECO:0000313" key="9">
    <source>
        <dbReference type="Proteomes" id="UP000003358"/>
    </source>
</evidence>
<evidence type="ECO:0000256" key="3">
    <source>
        <dbReference type="ARBA" id="ARBA00022475"/>
    </source>
</evidence>
<dbReference type="InterPro" id="IPR051539">
    <property type="entry name" value="T4SS-coupling_protein"/>
</dbReference>
<evidence type="ECO:0000256" key="6">
    <source>
        <dbReference type="ARBA" id="ARBA00023136"/>
    </source>
</evidence>
<dbReference type="PANTHER" id="PTHR37937">
    <property type="entry name" value="CONJUGATIVE TRANSFER: DNA TRANSPORT"/>
    <property type="match status" value="1"/>
</dbReference>
<name>I9YTU4_HELPX</name>
<sequence length="269" mass="30642">MGKFTKNNFLNTFNKIKEFFRHSDDDLKILKGVVHYNIVFKMNSAEDAEIVSKEVGEFTRQSKNYSTEKGQLVFGGSSSYSHEGRNLLTAQDIMNIESDEVIVIVTGAKATPLKLKANYWFKDKKLLKRASLPIDLEVERKRFKESTQPTTEIATTPNQNKANLDPSNKGENTENKDSEGKTNENNPTTPQKKSENSNLTESEKDNGNPTTSQEKNKNENTEQENHNEIDEILKKPLSEISMEEKRALFKKMQQGDEQSEQEVLQDTQS</sequence>